<gene>
    <name evidence="1" type="ORF">IPZ78_06255</name>
</gene>
<evidence type="ECO:0008006" key="3">
    <source>
        <dbReference type="Google" id="ProtNLM"/>
    </source>
</evidence>
<keyword evidence="2" id="KW-1185">Reference proteome</keyword>
<evidence type="ECO:0000313" key="1">
    <source>
        <dbReference type="EMBL" id="MCA5004756.1"/>
    </source>
</evidence>
<dbReference type="Proteomes" id="UP001165302">
    <property type="component" value="Unassembled WGS sequence"/>
</dbReference>
<sequence length="124" mass="13980">MRALVLICIVFSLWSCKGELVGECSSPFKITVKESKIIDSKEVYSIEINKNSSWWVNSITVNGKELDLDRTVITTNNFVYDSELFILERISDQAMKITIKDNFSEPKLVVGVQSGNCFSGFTID</sequence>
<name>A0ABS7Z3J6_9SPHI</name>
<dbReference type="RefSeq" id="WP_225552144.1">
    <property type="nucleotide sequence ID" value="NZ_JADEYP010000009.1"/>
</dbReference>
<accession>A0ABS7Z3J6</accession>
<organism evidence="1 2">
    <name type="scientific">Sphingobacterium bovistauri</name>
    <dbReference type="NCBI Taxonomy" id="2781959"/>
    <lineage>
        <taxon>Bacteria</taxon>
        <taxon>Pseudomonadati</taxon>
        <taxon>Bacteroidota</taxon>
        <taxon>Sphingobacteriia</taxon>
        <taxon>Sphingobacteriales</taxon>
        <taxon>Sphingobacteriaceae</taxon>
        <taxon>Sphingobacterium</taxon>
    </lineage>
</organism>
<protein>
    <recommendedName>
        <fullName evidence="3">Binding domain-containing protein, N-terminal</fullName>
    </recommendedName>
</protein>
<dbReference type="EMBL" id="JADEYP010000009">
    <property type="protein sequence ID" value="MCA5004756.1"/>
    <property type="molecule type" value="Genomic_DNA"/>
</dbReference>
<evidence type="ECO:0000313" key="2">
    <source>
        <dbReference type="Proteomes" id="UP001165302"/>
    </source>
</evidence>
<reference evidence="1" key="1">
    <citation type="submission" date="2020-10" db="EMBL/GenBank/DDBJ databases">
        <authorList>
            <person name="Lu T."/>
            <person name="Wang Q."/>
            <person name="Han X."/>
        </authorList>
    </citation>
    <scope>NUCLEOTIDE SEQUENCE</scope>
    <source>
        <strain evidence="1">WQ 366</strain>
    </source>
</reference>
<proteinExistence type="predicted"/>
<comment type="caution">
    <text evidence="1">The sequence shown here is derived from an EMBL/GenBank/DDBJ whole genome shotgun (WGS) entry which is preliminary data.</text>
</comment>